<dbReference type="STRING" id="500610.SAMN02799615_01573"/>
<keyword evidence="1" id="KW-0732">Signal</keyword>
<dbReference type="SUPFAM" id="SSF54106">
    <property type="entry name" value="LysM domain"/>
    <property type="match status" value="1"/>
</dbReference>
<dbReference type="Gene3D" id="3.10.350.10">
    <property type="entry name" value="LysM domain"/>
    <property type="match status" value="1"/>
</dbReference>
<dbReference type="PROSITE" id="PS51782">
    <property type="entry name" value="LYSM"/>
    <property type="match status" value="1"/>
</dbReference>
<proteinExistence type="predicted"/>
<feature type="chain" id="PRO_5011560672" evidence="1">
    <location>
        <begin position="39"/>
        <end position="565"/>
    </location>
</feature>
<gene>
    <name evidence="3" type="ORF">SAMN02799615_01573</name>
</gene>
<name>A0A1I2CRR2_9GAMM</name>
<evidence type="ECO:0000313" key="3">
    <source>
        <dbReference type="EMBL" id="SFE70430.1"/>
    </source>
</evidence>
<dbReference type="InterPro" id="IPR006860">
    <property type="entry name" value="FecR"/>
</dbReference>
<dbReference type="PANTHER" id="PTHR38731:SF1">
    <property type="entry name" value="FECR PROTEIN DOMAIN-CONTAINING PROTEIN"/>
    <property type="match status" value="1"/>
</dbReference>
<dbReference type="InterPro" id="IPR018392">
    <property type="entry name" value="LysM"/>
</dbReference>
<evidence type="ECO:0000259" key="2">
    <source>
        <dbReference type="PROSITE" id="PS51782"/>
    </source>
</evidence>
<dbReference type="Pfam" id="PF04773">
    <property type="entry name" value="FecR"/>
    <property type="match status" value="1"/>
</dbReference>
<reference evidence="4" key="1">
    <citation type="submission" date="2016-10" db="EMBL/GenBank/DDBJ databases">
        <authorList>
            <person name="Varghese N."/>
            <person name="Submissions S."/>
        </authorList>
    </citation>
    <scope>NUCLEOTIDE SEQUENCE [LARGE SCALE GENOMIC DNA]</scope>
    <source>
        <strain evidence="4">UNC178MFTsu3.1</strain>
    </source>
</reference>
<dbReference type="Proteomes" id="UP000199477">
    <property type="component" value="Unassembled WGS sequence"/>
</dbReference>
<dbReference type="AlphaFoldDB" id="A0A1I2CRR2"/>
<evidence type="ECO:0000313" key="4">
    <source>
        <dbReference type="Proteomes" id="UP000199477"/>
    </source>
</evidence>
<accession>A0A1I2CRR2</accession>
<dbReference type="InterPro" id="IPR036779">
    <property type="entry name" value="LysM_dom_sf"/>
</dbReference>
<dbReference type="Gene3D" id="2.60.120.1440">
    <property type="match status" value="1"/>
</dbReference>
<keyword evidence="4" id="KW-1185">Reference proteome</keyword>
<dbReference type="RefSeq" id="WP_051548945.1">
    <property type="nucleotide sequence ID" value="NZ_FONH01000003.1"/>
</dbReference>
<dbReference type="Gene3D" id="2.60.40.10">
    <property type="entry name" value="Immunoglobulins"/>
    <property type="match status" value="3"/>
</dbReference>
<sequence length="565" mass="60747">MTYRVWGRPRLERRSYTAPFIASIVLALTLGFAAAAHAAPSSDWSYRVRPKDNIWDLATRYLKPDVSWQKLQDYNHVADPLHLPPGMTIHIPIAWLRLEPAKAKVVAVIGEATARLPDNATPVPVKAGMSFGYGASLSTGNDTSLTLEFADGSRVLVQANSELALDRLSAYGDTGMVDTRLRLQRGRVNSDVHPLTGSAARFSVSTPGTISSVRGTHFRVVADPAAGGARTEVTGGKVDVGGGQRHVLVQSGRGVATSEGAAPGQPQDLLPAPAVACPTGPVNQFPFELHWPAQAGAEHYRLQLAPNDKFEALLLDRVVSTSTATLPDLPDGTYAVRVRGIGAGGLEGLDGVCPTVSIDGTPQPPLIVSPQPNGKVRDKRPEFRWTESVQAVSYQWQLASDPDFAQVLAEQPSARGDGTRAPQALPLGRYYWRVASRDNSGKVGPYTHALPFDLVEEPPVPVPGEPKRSHGDLVLSWPGGTPGQRYHVQLARDPQFAKPEVDATVDQPELDLKKLKSGKWYVRVQTIDVDGYAGPWSPAQKTRISCVSCRWAIAGGGAALLWLAL</sequence>
<dbReference type="Pfam" id="PF01476">
    <property type="entry name" value="LysM"/>
    <property type="match status" value="1"/>
</dbReference>
<dbReference type="InterPro" id="IPR013783">
    <property type="entry name" value="Ig-like_fold"/>
</dbReference>
<dbReference type="EMBL" id="FONH01000003">
    <property type="protein sequence ID" value="SFE70430.1"/>
    <property type="molecule type" value="Genomic_DNA"/>
</dbReference>
<dbReference type="PANTHER" id="PTHR38731">
    <property type="entry name" value="LIPL45-RELATED LIPOPROTEIN-RELATED"/>
    <property type="match status" value="1"/>
</dbReference>
<feature type="domain" description="LysM" evidence="2">
    <location>
        <begin position="44"/>
        <end position="91"/>
    </location>
</feature>
<evidence type="ECO:0000256" key="1">
    <source>
        <dbReference type="SAM" id="SignalP"/>
    </source>
</evidence>
<feature type="signal peptide" evidence="1">
    <location>
        <begin position="1"/>
        <end position="38"/>
    </location>
</feature>
<protein>
    <submittedName>
        <fullName evidence="3">FecR family protein</fullName>
    </submittedName>
</protein>
<organism evidence="3 4">
    <name type="scientific">Dyella marensis</name>
    <dbReference type="NCBI Taxonomy" id="500610"/>
    <lineage>
        <taxon>Bacteria</taxon>
        <taxon>Pseudomonadati</taxon>
        <taxon>Pseudomonadota</taxon>
        <taxon>Gammaproteobacteria</taxon>
        <taxon>Lysobacterales</taxon>
        <taxon>Rhodanobacteraceae</taxon>
        <taxon>Dyella</taxon>
    </lineage>
</organism>
<dbReference type="InterPro" id="IPR016930">
    <property type="entry name" value="UCP029644"/>
</dbReference>
<dbReference type="PIRSF" id="PIRSF029644">
    <property type="entry name" value="UCP029644"/>
    <property type="match status" value="1"/>
</dbReference>
<dbReference type="SMART" id="SM00257">
    <property type="entry name" value="LysM"/>
    <property type="match status" value="1"/>
</dbReference>